<evidence type="ECO:0000313" key="1">
    <source>
        <dbReference type="EMBL" id="ADI38863.1"/>
    </source>
</evidence>
<organism evidence="1 2">
    <name type="scientific">Waddlia chondrophila (strain ATCC VR-1470 / WSU 86-1044)</name>
    <dbReference type="NCBI Taxonomy" id="716544"/>
    <lineage>
        <taxon>Bacteria</taxon>
        <taxon>Pseudomonadati</taxon>
        <taxon>Chlamydiota</taxon>
        <taxon>Chlamydiia</taxon>
        <taxon>Parachlamydiales</taxon>
        <taxon>Waddliaceae</taxon>
        <taxon>Waddlia</taxon>
    </lineage>
</organism>
<dbReference type="eggNOG" id="COG3021">
    <property type="taxonomic scope" value="Bacteria"/>
</dbReference>
<dbReference type="EMBL" id="CP001928">
    <property type="protein sequence ID" value="ADI38863.1"/>
    <property type="molecule type" value="Genomic_DNA"/>
</dbReference>
<reference evidence="1 2" key="1">
    <citation type="journal article" date="2010" name="PLoS ONE">
        <title>The Waddlia genome: a window into chlamydial biology.</title>
        <authorList>
            <person name="Bertelli C."/>
            <person name="Collyn F."/>
            <person name="Croxatto A."/>
            <person name="Ruckert C."/>
            <person name="Polkinghorne A."/>
            <person name="Kebbi-Beghdadi C."/>
            <person name="Goesmann A."/>
            <person name="Vaughan L."/>
            <person name="Greub G."/>
        </authorList>
    </citation>
    <scope>NUCLEOTIDE SEQUENCE [LARGE SCALE GENOMIC DNA]</scope>
    <source>
        <strain evidence="2">ATCC VR-1470 / WSU 86-1044</strain>
    </source>
</reference>
<dbReference type="STRING" id="716544.wcw_1514"/>
<dbReference type="RefSeq" id="WP_013182571.1">
    <property type="nucleotide sequence ID" value="NC_014225.1"/>
</dbReference>
<evidence type="ECO:0008006" key="3">
    <source>
        <dbReference type="Google" id="ProtNLM"/>
    </source>
</evidence>
<dbReference type="InterPro" id="IPR036691">
    <property type="entry name" value="Endo/exonu/phosph_ase_sf"/>
</dbReference>
<gene>
    <name evidence="1" type="ordered locus">wcw_1514</name>
</gene>
<dbReference type="Proteomes" id="UP000001505">
    <property type="component" value="Chromosome"/>
</dbReference>
<name>D6YS18_WADCW</name>
<sequence length="272" mass="31398">MSISQYQTVSWNIGCVADFIGLYRRAKQQPWENLSSVPGLRMEKLKEVFKRIADDKKPDIFFLQEVGEEVHAGLKKWLENYAIHFDGDDTLVAWNKERFTEILGSRQSEQLCKRFSIVDLMDKTAKKVVRIASIHLHGYDLSQPERERCGRRVTESGDEELREIVKLLLDCSERIPELIMLGMDANSTPDIHPERLEILESERFVRDFDDNQPTAFNPTLDHRKAKIDFIYAKCISGKCNVLESSANLDLKIESPDTNPSDHRPLYQSIVID</sequence>
<dbReference type="HOGENOM" id="CLU_1022883_0_0_0"/>
<keyword evidence="2" id="KW-1185">Reference proteome</keyword>
<dbReference type="AlphaFoldDB" id="D6YS18"/>
<accession>D6YS18</accession>
<dbReference type="KEGG" id="wch:wcw_1514"/>
<dbReference type="SUPFAM" id="SSF56219">
    <property type="entry name" value="DNase I-like"/>
    <property type="match status" value="1"/>
</dbReference>
<proteinExistence type="predicted"/>
<dbReference type="Gene3D" id="3.60.10.10">
    <property type="entry name" value="Endonuclease/exonuclease/phosphatase"/>
    <property type="match status" value="1"/>
</dbReference>
<protein>
    <recommendedName>
        <fullName evidence="3">Endonuclease/exonuclease/phosphatase domain-containing protein</fullName>
    </recommendedName>
</protein>
<evidence type="ECO:0000313" key="2">
    <source>
        <dbReference type="Proteomes" id="UP000001505"/>
    </source>
</evidence>